<evidence type="ECO:0000256" key="3">
    <source>
        <dbReference type="ARBA" id="ARBA00023015"/>
    </source>
</evidence>
<keyword evidence="4" id="KW-0238">DNA-binding</keyword>
<feature type="region of interest" description="Disordered" evidence="7">
    <location>
        <begin position="284"/>
        <end position="304"/>
    </location>
</feature>
<dbReference type="InterPro" id="IPR017887">
    <property type="entry name" value="TF_TCP_subgr"/>
</dbReference>
<evidence type="ECO:0000256" key="1">
    <source>
        <dbReference type="ARBA" id="ARBA00004123"/>
    </source>
</evidence>
<keyword evidence="2" id="KW-0217">Developmental protein</keyword>
<dbReference type="GO" id="GO:0003700">
    <property type="term" value="F:DNA-binding transcription factor activity"/>
    <property type="evidence" value="ECO:0000318"/>
    <property type="project" value="GO_Central"/>
</dbReference>
<keyword evidence="5" id="KW-0804">Transcription</keyword>
<feature type="compositionally biased region" description="Basic residues" evidence="7">
    <location>
        <begin position="134"/>
        <end position="143"/>
    </location>
</feature>
<organism evidence="10 11">
    <name type="scientific">Lactuca sativa</name>
    <name type="common">Garden lettuce</name>
    <dbReference type="NCBI Taxonomy" id="4236"/>
    <lineage>
        <taxon>Eukaryota</taxon>
        <taxon>Viridiplantae</taxon>
        <taxon>Streptophyta</taxon>
        <taxon>Embryophyta</taxon>
        <taxon>Tracheophyta</taxon>
        <taxon>Spermatophyta</taxon>
        <taxon>Magnoliopsida</taxon>
        <taxon>eudicotyledons</taxon>
        <taxon>Gunneridae</taxon>
        <taxon>Pentapetalae</taxon>
        <taxon>asterids</taxon>
        <taxon>campanulids</taxon>
        <taxon>Asterales</taxon>
        <taxon>Asteraceae</taxon>
        <taxon>Cichorioideae</taxon>
        <taxon>Cichorieae</taxon>
        <taxon>Lactucinae</taxon>
        <taxon>Lactuca</taxon>
    </lineage>
</organism>
<dbReference type="InterPro" id="IPR017888">
    <property type="entry name" value="CYC/TB1_R_domain"/>
</dbReference>
<protein>
    <recommendedName>
        <fullName evidence="12">TCP domain-containing protein</fullName>
    </recommendedName>
</protein>
<sequence>MYPSSYSNQDTSFSSSNYPKTSFSNFNLQNHSKLPSQDYYNPSSSSSQNLNGPHYIPLEDEPEIFQQQQRPFSSDHNYHDTVIVAHEHSTRKTSNLQNTMEKPSYNNGKYATAAGNDHLNSHVILQNNSLMGKKASKKDRHSKINTAQGPRDRRMRLSLDVAKRFFRLQDMLGFDKASNTVDWLLMKSKPAIQDLLPQQLDRTCSLIGLSNSGSSASECEVMSGIDDQSMEKIREEKVIIVGNAKSTSSSSNKEKKKVDRGVRKSVYIHHSLAKETREQARARARKRTTEKRNNKIGVGGSGSDQYSKFRPNFDQVMNQNVNRLGSWIPFGENQAQTTDQAEYPNSHFQFKQGIVGDKSSAMPNSWSPSFLFNYQHNPGPSYEHHFTDFPILGKPWESNEN</sequence>
<evidence type="ECO:0000313" key="10">
    <source>
        <dbReference type="EMBL" id="KAJ0213956.1"/>
    </source>
</evidence>
<feature type="region of interest" description="Disordered" evidence="7">
    <location>
        <begin position="28"/>
        <end position="54"/>
    </location>
</feature>
<dbReference type="PANTHER" id="PTHR31072:SF148">
    <property type="entry name" value="TRANSCRIPTION FACTOR, TCP-RELATED"/>
    <property type="match status" value="1"/>
</dbReference>
<feature type="region of interest" description="Disordered" evidence="7">
    <location>
        <begin position="132"/>
        <end position="151"/>
    </location>
</feature>
<comment type="caution">
    <text evidence="10">The sequence shown here is derived from an EMBL/GenBank/DDBJ whole genome shotgun (WGS) entry which is preliminary data.</text>
</comment>
<gene>
    <name evidence="10" type="ORF">LSAT_V11C400202060</name>
</gene>
<evidence type="ECO:0000256" key="4">
    <source>
        <dbReference type="ARBA" id="ARBA00023125"/>
    </source>
</evidence>
<dbReference type="GO" id="GO:2000032">
    <property type="term" value="P:regulation of secondary shoot formation"/>
    <property type="evidence" value="ECO:0000318"/>
    <property type="project" value="GO_Central"/>
</dbReference>
<dbReference type="Pfam" id="PF03634">
    <property type="entry name" value="TCP"/>
    <property type="match status" value="1"/>
</dbReference>
<dbReference type="AlphaFoldDB" id="A0A9R1W0F3"/>
<evidence type="ECO:0000256" key="7">
    <source>
        <dbReference type="SAM" id="MobiDB-lite"/>
    </source>
</evidence>
<keyword evidence="11" id="KW-1185">Reference proteome</keyword>
<dbReference type="PROSITE" id="PS51369">
    <property type="entry name" value="TCP"/>
    <property type="match status" value="1"/>
</dbReference>
<evidence type="ECO:0000259" key="9">
    <source>
        <dbReference type="PROSITE" id="PS51370"/>
    </source>
</evidence>
<evidence type="ECO:0000313" key="11">
    <source>
        <dbReference type="Proteomes" id="UP000235145"/>
    </source>
</evidence>
<feature type="domain" description="R" evidence="9">
    <location>
        <begin position="274"/>
        <end position="291"/>
    </location>
</feature>
<dbReference type="GO" id="GO:0043565">
    <property type="term" value="F:sequence-specific DNA binding"/>
    <property type="evidence" value="ECO:0000318"/>
    <property type="project" value="GO_Central"/>
</dbReference>
<evidence type="ECO:0000256" key="6">
    <source>
        <dbReference type="ARBA" id="ARBA00023242"/>
    </source>
</evidence>
<evidence type="ECO:0000256" key="5">
    <source>
        <dbReference type="ARBA" id="ARBA00023163"/>
    </source>
</evidence>
<dbReference type="PROSITE" id="PS51370">
    <property type="entry name" value="R"/>
    <property type="match status" value="1"/>
</dbReference>
<reference evidence="10 11" key="1">
    <citation type="journal article" date="2017" name="Nat. Commun.">
        <title>Genome assembly with in vitro proximity ligation data and whole-genome triplication in lettuce.</title>
        <authorList>
            <person name="Reyes-Chin-Wo S."/>
            <person name="Wang Z."/>
            <person name="Yang X."/>
            <person name="Kozik A."/>
            <person name="Arikit S."/>
            <person name="Song C."/>
            <person name="Xia L."/>
            <person name="Froenicke L."/>
            <person name="Lavelle D.O."/>
            <person name="Truco M.J."/>
            <person name="Xia R."/>
            <person name="Zhu S."/>
            <person name="Xu C."/>
            <person name="Xu H."/>
            <person name="Xu X."/>
            <person name="Cox K."/>
            <person name="Korf I."/>
            <person name="Meyers B.C."/>
            <person name="Michelmore R.W."/>
        </authorList>
    </citation>
    <scope>NUCLEOTIDE SEQUENCE [LARGE SCALE GENOMIC DNA]</scope>
    <source>
        <strain evidence="11">cv. Salinas</strain>
        <tissue evidence="10">Seedlings</tissue>
    </source>
</reference>
<evidence type="ECO:0000259" key="8">
    <source>
        <dbReference type="PROSITE" id="PS51369"/>
    </source>
</evidence>
<dbReference type="InterPro" id="IPR005333">
    <property type="entry name" value="Transcription_factor_TCP"/>
</dbReference>
<dbReference type="OrthoDB" id="1896834at2759"/>
<dbReference type="GO" id="GO:0005634">
    <property type="term" value="C:nucleus"/>
    <property type="evidence" value="ECO:0000318"/>
    <property type="project" value="GO_Central"/>
</dbReference>
<evidence type="ECO:0000256" key="2">
    <source>
        <dbReference type="ARBA" id="ARBA00022473"/>
    </source>
</evidence>
<proteinExistence type="predicted"/>
<comment type="subcellular location">
    <subcellularLocation>
        <location evidence="1">Nucleus</location>
    </subcellularLocation>
</comment>
<accession>A0A9R1W0F3</accession>
<dbReference type="PANTHER" id="PTHR31072">
    <property type="entry name" value="TRANSCRIPTION FACTOR TCP4-RELATED"/>
    <property type="match status" value="1"/>
</dbReference>
<feature type="compositionally biased region" description="Low complexity" evidence="7">
    <location>
        <begin position="35"/>
        <end position="49"/>
    </location>
</feature>
<keyword evidence="6" id="KW-0539">Nucleus</keyword>
<keyword evidence="3" id="KW-0805">Transcription regulation</keyword>
<name>A0A9R1W0F3_LACSA</name>
<dbReference type="Proteomes" id="UP000235145">
    <property type="component" value="Unassembled WGS sequence"/>
</dbReference>
<dbReference type="EMBL" id="NBSK02000004">
    <property type="protein sequence ID" value="KAJ0213956.1"/>
    <property type="molecule type" value="Genomic_DNA"/>
</dbReference>
<evidence type="ECO:0008006" key="12">
    <source>
        <dbReference type="Google" id="ProtNLM"/>
    </source>
</evidence>
<feature type="domain" description="TCP" evidence="8">
    <location>
        <begin position="137"/>
        <end position="195"/>
    </location>
</feature>